<evidence type="ECO:0000259" key="1">
    <source>
        <dbReference type="Pfam" id="PF08241"/>
    </source>
</evidence>
<dbReference type="RefSeq" id="WP_264841876.1">
    <property type="nucleotide sequence ID" value="NZ_AP025628.1"/>
</dbReference>
<proteinExistence type="predicted"/>
<keyword evidence="2" id="KW-0489">Methyltransferase</keyword>
<evidence type="ECO:0000313" key="3">
    <source>
        <dbReference type="Proteomes" id="UP001163687"/>
    </source>
</evidence>
<dbReference type="InterPro" id="IPR029063">
    <property type="entry name" value="SAM-dependent_MTases_sf"/>
</dbReference>
<dbReference type="PANTHER" id="PTHR43591">
    <property type="entry name" value="METHYLTRANSFERASE"/>
    <property type="match status" value="1"/>
</dbReference>
<feature type="domain" description="Methyltransferase type 11" evidence="1">
    <location>
        <begin position="45"/>
        <end position="141"/>
    </location>
</feature>
<dbReference type="GO" id="GO:0008757">
    <property type="term" value="F:S-adenosylmethionine-dependent methyltransferase activity"/>
    <property type="evidence" value="ECO:0007669"/>
    <property type="project" value="InterPro"/>
</dbReference>
<dbReference type="Pfam" id="PF08241">
    <property type="entry name" value="Methyltransf_11"/>
    <property type="match status" value="1"/>
</dbReference>
<dbReference type="Gene3D" id="3.40.50.150">
    <property type="entry name" value="Vaccinia Virus protein VP39"/>
    <property type="match status" value="1"/>
</dbReference>
<accession>A0AA35CMH5</accession>
<dbReference type="Proteomes" id="UP001163687">
    <property type="component" value="Chromosome"/>
</dbReference>
<dbReference type="KEGG" id="cmic:caldi_22990"/>
<dbReference type="PANTHER" id="PTHR43591:SF24">
    <property type="entry name" value="2-METHOXY-6-POLYPRENYL-1,4-BENZOQUINOL METHYLASE, MITOCHONDRIAL"/>
    <property type="match status" value="1"/>
</dbReference>
<protein>
    <submittedName>
        <fullName evidence="2">Methyltransferase YcgJ</fullName>
    </submittedName>
</protein>
<keyword evidence="3" id="KW-1185">Reference proteome</keyword>
<dbReference type="SUPFAM" id="SSF53335">
    <property type="entry name" value="S-adenosyl-L-methionine-dependent methyltransferases"/>
    <property type="match status" value="1"/>
</dbReference>
<dbReference type="InterPro" id="IPR013216">
    <property type="entry name" value="Methyltransf_11"/>
</dbReference>
<dbReference type="GO" id="GO:0032259">
    <property type="term" value="P:methylation"/>
    <property type="evidence" value="ECO:0007669"/>
    <property type="project" value="UniProtKB-KW"/>
</dbReference>
<keyword evidence="2" id="KW-0808">Transferase</keyword>
<sequence length="255" mass="27978">MKSRDVRLQFGRAAEAYATSSVHARGADLDPIVDYARPRPTDVVLDVSTGAGHTAMTLAPHVARVVAVDLTPEMLAVAGRLAAGRGLRNIEFREADVRRLPFPDGLFDIVTCRTAAHHYPDLAQAVREMARVLRAGGRLVISDTISPADEVADRFINAVETLRDPTHVRDWSVAEWESALAAAGLTIQAAQEIPLELDFEDWVRRSDTPPELREVLASMLQSAPARLRTLFQVKTAPLRFSLRKAVFLATRPADA</sequence>
<gene>
    <name evidence="2" type="primary">ycgJ</name>
    <name evidence="2" type="ORF">caldi_22990</name>
</gene>
<dbReference type="EMBL" id="AP025628">
    <property type="protein sequence ID" value="BDG61209.1"/>
    <property type="molecule type" value="Genomic_DNA"/>
</dbReference>
<dbReference type="CDD" id="cd02440">
    <property type="entry name" value="AdoMet_MTases"/>
    <property type="match status" value="1"/>
</dbReference>
<reference evidence="2" key="1">
    <citation type="submission" date="2022-03" db="EMBL/GenBank/DDBJ databases">
        <title>Complete genome sequence of Caldinitratiruptor microaerophilus.</title>
        <authorList>
            <person name="Mukaiyama R."/>
            <person name="Nishiyama T."/>
            <person name="Ueda K."/>
        </authorList>
    </citation>
    <scope>NUCLEOTIDE SEQUENCE</scope>
    <source>
        <strain evidence="2">JCM 16183</strain>
    </source>
</reference>
<name>A0AA35CMH5_9FIRM</name>
<organism evidence="2 3">
    <name type="scientific">Caldinitratiruptor microaerophilus</name>
    <dbReference type="NCBI Taxonomy" id="671077"/>
    <lineage>
        <taxon>Bacteria</taxon>
        <taxon>Bacillati</taxon>
        <taxon>Bacillota</taxon>
        <taxon>Clostridia</taxon>
        <taxon>Eubacteriales</taxon>
        <taxon>Symbiobacteriaceae</taxon>
        <taxon>Caldinitratiruptor</taxon>
    </lineage>
</organism>
<dbReference type="AlphaFoldDB" id="A0AA35CMH5"/>
<evidence type="ECO:0000313" key="2">
    <source>
        <dbReference type="EMBL" id="BDG61209.1"/>
    </source>
</evidence>